<keyword evidence="1" id="KW-0472">Membrane</keyword>
<evidence type="ECO:0000313" key="3">
    <source>
        <dbReference type="Proteomes" id="UP000735302"/>
    </source>
</evidence>
<dbReference type="AlphaFoldDB" id="A0AAV3YIK0"/>
<gene>
    <name evidence="2" type="ORF">PoB_000933400</name>
</gene>
<dbReference type="EMBL" id="BLXT01001042">
    <property type="protein sequence ID" value="GFN82828.1"/>
    <property type="molecule type" value="Genomic_DNA"/>
</dbReference>
<dbReference type="Proteomes" id="UP000735302">
    <property type="component" value="Unassembled WGS sequence"/>
</dbReference>
<keyword evidence="1" id="KW-1133">Transmembrane helix</keyword>
<accession>A0AAV3YIK0</accession>
<sequence length="153" mass="17401">MTYDSSTIQIFKLFASLEPGKRNKNNNNSYGNRRFRGSSVQNKIYFYRGTNKRFIKASGPGAWPKHRAVKVCKRHSSAVVIEMSNCQSHNLVGFKMEFTVFRLHHCPPNTGVLCYILLLLVVVVAFSSFIGQWNEIAVVKLIEEKEGAEMGLR</sequence>
<keyword evidence="1" id="KW-0812">Transmembrane</keyword>
<feature type="transmembrane region" description="Helical" evidence="1">
    <location>
        <begin position="112"/>
        <end position="131"/>
    </location>
</feature>
<comment type="caution">
    <text evidence="2">The sequence shown here is derived from an EMBL/GenBank/DDBJ whole genome shotgun (WGS) entry which is preliminary data.</text>
</comment>
<keyword evidence="3" id="KW-1185">Reference proteome</keyword>
<evidence type="ECO:0000256" key="1">
    <source>
        <dbReference type="SAM" id="Phobius"/>
    </source>
</evidence>
<name>A0AAV3YIK0_9GAST</name>
<reference evidence="2 3" key="1">
    <citation type="journal article" date="2021" name="Elife">
        <title>Chloroplast acquisition without the gene transfer in kleptoplastic sea slugs, Plakobranchus ocellatus.</title>
        <authorList>
            <person name="Maeda T."/>
            <person name="Takahashi S."/>
            <person name="Yoshida T."/>
            <person name="Shimamura S."/>
            <person name="Takaki Y."/>
            <person name="Nagai Y."/>
            <person name="Toyoda A."/>
            <person name="Suzuki Y."/>
            <person name="Arimoto A."/>
            <person name="Ishii H."/>
            <person name="Satoh N."/>
            <person name="Nishiyama T."/>
            <person name="Hasebe M."/>
            <person name="Maruyama T."/>
            <person name="Minagawa J."/>
            <person name="Obokata J."/>
            <person name="Shigenobu S."/>
        </authorList>
    </citation>
    <scope>NUCLEOTIDE SEQUENCE [LARGE SCALE GENOMIC DNA]</scope>
</reference>
<protein>
    <submittedName>
        <fullName evidence="2">Uncharacterized protein</fullName>
    </submittedName>
</protein>
<proteinExistence type="predicted"/>
<evidence type="ECO:0000313" key="2">
    <source>
        <dbReference type="EMBL" id="GFN82828.1"/>
    </source>
</evidence>
<organism evidence="2 3">
    <name type="scientific">Plakobranchus ocellatus</name>
    <dbReference type="NCBI Taxonomy" id="259542"/>
    <lineage>
        <taxon>Eukaryota</taxon>
        <taxon>Metazoa</taxon>
        <taxon>Spiralia</taxon>
        <taxon>Lophotrochozoa</taxon>
        <taxon>Mollusca</taxon>
        <taxon>Gastropoda</taxon>
        <taxon>Heterobranchia</taxon>
        <taxon>Euthyneura</taxon>
        <taxon>Panpulmonata</taxon>
        <taxon>Sacoglossa</taxon>
        <taxon>Placobranchoidea</taxon>
        <taxon>Plakobranchidae</taxon>
        <taxon>Plakobranchus</taxon>
    </lineage>
</organism>